<name>I3YFM6_THIV6</name>
<dbReference type="STRING" id="765911.Thivi_3959"/>
<feature type="chain" id="PRO_5003683463" description="DUF4412 domain-containing protein" evidence="1">
    <location>
        <begin position="24"/>
        <end position="258"/>
    </location>
</feature>
<proteinExistence type="predicted"/>
<feature type="signal peptide" evidence="1">
    <location>
        <begin position="1"/>
        <end position="23"/>
    </location>
</feature>
<evidence type="ECO:0000313" key="3">
    <source>
        <dbReference type="Proteomes" id="UP000006062"/>
    </source>
</evidence>
<dbReference type="RefSeq" id="WP_014780181.1">
    <property type="nucleotide sequence ID" value="NC_018012.1"/>
</dbReference>
<gene>
    <name evidence="2" type="ordered locus">Thivi_3959</name>
</gene>
<organism evidence="2 3">
    <name type="scientific">Thiocystis violascens (strain ATCC 17096 / DSM 198 / 6111)</name>
    <name type="common">Chromatium violascens</name>
    <dbReference type="NCBI Taxonomy" id="765911"/>
    <lineage>
        <taxon>Bacteria</taxon>
        <taxon>Pseudomonadati</taxon>
        <taxon>Pseudomonadota</taxon>
        <taxon>Gammaproteobacteria</taxon>
        <taxon>Chromatiales</taxon>
        <taxon>Chromatiaceae</taxon>
        <taxon>Thiocystis</taxon>
    </lineage>
</organism>
<dbReference type="KEGG" id="tvi:Thivi_3959"/>
<accession>I3YFM6</accession>
<protein>
    <recommendedName>
        <fullName evidence="4">DUF4412 domain-containing protein</fullName>
    </recommendedName>
</protein>
<reference evidence="2 3" key="1">
    <citation type="submission" date="2012-06" db="EMBL/GenBank/DDBJ databases">
        <title>Complete sequence of Thiocystis violascens DSM 198.</title>
        <authorList>
            <consortium name="US DOE Joint Genome Institute"/>
            <person name="Lucas S."/>
            <person name="Han J."/>
            <person name="Lapidus A."/>
            <person name="Cheng J.-F."/>
            <person name="Goodwin L."/>
            <person name="Pitluck S."/>
            <person name="Peters L."/>
            <person name="Ovchinnikova G."/>
            <person name="Teshima H."/>
            <person name="Detter J.C."/>
            <person name="Han C."/>
            <person name="Tapia R."/>
            <person name="Land M."/>
            <person name="Hauser L."/>
            <person name="Kyrpides N."/>
            <person name="Ivanova N."/>
            <person name="Pagani I."/>
            <person name="Vogl K."/>
            <person name="Liu Z."/>
            <person name="Frigaard N.-U."/>
            <person name="Bryant D."/>
            <person name="Woyke T."/>
        </authorList>
    </citation>
    <scope>NUCLEOTIDE SEQUENCE [LARGE SCALE GENOMIC DNA]</scope>
    <source>
        <strain evidence="3">ATCC 17096 / DSM 198 / 6111</strain>
    </source>
</reference>
<sequence>MRIQQHMRVMAILGSVLAITAQAEIAGVQFSAEMVSRGPDVPPSTGRMYVGDGRIRIEMTQEGREIVRINDHNRRIEWILFPDQKNYLERAAPEGDVAPAPMPAPSAETNPCAGLQGVNCRRAGEEEVAGRAAVKWEMTVTHEGQTLTGAQWLDVQRGLPLKYQMPNGQSMELHMLGAETIDGRNVEKWEMTTVIPNQQPIRTFQWYDPELKLSVREEFPGGHVRELDKIQIGAQPDDLFNVPAGYTRLEMPPMEAGK</sequence>
<dbReference type="EMBL" id="CP003154">
    <property type="protein sequence ID" value="AFL75794.1"/>
    <property type="molecule type" value="Genomic_DNA"/>
</dbReference>
<dbReference type="eggNOG" id="ENOG502ZB8M">
    <property type="taxonomic scope" value="Bacteria"/>
</dbReference>
<dbReference type="HOGENOM" id="CLU_1093291_0_0_6"/>
<evidence type="ECO:0000313" key="2">
    <source>
        <dbReference type="EMBL" id="AFL75794.1"/>
    </source>
</evidence>
<evidence type="ECO:0000256" key="1">
    <source>
        <dbReference type="SAM" id="SignalP"/>
    </source>
</evidence>
<dbReference type="AlphaFoldDB" id="I3YFM6"/>
<keyword evidence="1" id="KW-0732">Signal</keyword>
<dbReference type="Gene3D" id="2.50.20.10">
    <property type="entry name" value="Lipoprotein localisation LolA/LolB/LppX"/>
    <property type="match status" value="1"/>
</dbReference>
<dbReference type="OrthoDB" id="8479446at2"/>
<dbReference type="Proteomes" id="UP000006062">
    <property type="component" value="Chromosome"/>
</dbReference>
<evidence type="ECO:0008006" key="4">
    <source>
        <dbReference type="Google" id="ProtNLM"/>
    </source>
</evidence>
<keyword evidence="3" id="KW-1185">Reference proteome</keyword>